<dbReference type="Proteomes" id="UP001149165">
    <property type="component" value="Unassembled WGS sequence"/>
</dbReference>
<keyword evidence="2" id="KW-1185">Reference proteome</keyword>
<protein>
    <submittedName>
        <fullName evidence="1">Uncharacterized protein</fullName>
    </submittedName>
</protein>
<reference evidence="1" key="2">
    <citation type="journal article" date="2023" name="IMA Fungus">
        <title>Comparative genomic study of the Penicillium genus elucidates a diverse pangenome and 15 lateral gene transfer events.</title>
        <authorList>
            <person name="Petersen C."/>
            <person name="Sorensen T."/>
            <person name="Nielsen M.R."/>
            <person name="Sondergaard T.E."/>
            <person name="Sorensen J.L."/>
            <person name="Fitzpatrick D.A."/>
            <person name="Frisvad J.C."/>
            <person name="Nielsen K.L."/>
        </authorList>
    </citation>
    <scope>NUCLEOTIDE SEQUENCE</scope>
    <source>
        <strain evidence="1">IBT 30069</strain>
    </source>
</reference>
<organism evidence="1 2">
    <name type="scientific">Penicillium angulare</name>
    <dbReference type="NCBI Taxonomy" id="116970"/>
    <lineage>
        <taxon>Eukaryota</taxon>
        <taxon>Fungi</taxon>
        <taxon>Dikarya</taxon>
        <taxon>Ascomycota</taxon>
        <taxon>Pezizomycotina</taxon>
        <taxon>Eurotiomycetes</taxon>
        <taxon>Eurotiomycetidae</taxon>
        <taxon>Eurotiales</taxon>
        <taxon>Aspergillaceae</taxon>
        <taxon>Penicillium</taxon>
    </lineage>
</organism>
<reference evidence="1" key="1">
    <citation type="submission" date="2022-11" db="EMBL/GenBank/DDBJ databases">
        <authorList>
            <person name="Petersen C."/>
        </authorList>
    </citation>
    <scope>NUCLEOTIDE SEQUENCE</scope>
    <source>
        <strain evidence="1">IBT 30069</strain>
    </source>
</reference>
<proteinExistence type="predicted"/>
<gene>
    <name evidence="1" type="ORF">N7456_010454</name>
</gene>
<name>A0A9W9F6M7_9EURO</name>
<dbReference type="EMBL" id="JAPQKH010000006">
    <property type="protein sequence ID" value="KAJ5094593.1"/>
    <property type="molecule type" value="Genomic_DNA"/>
</dbReference>
<dbReference type="AlphaFoldDB" id="A0A9W9F6M7"/>
<sequence>MSSQNDSAKYTTTRYKLPIPSGIEIVKTKPAFARLQNIEANQGALSFAENGGYYLKFPEGKVVAVASDHLCRVLDDSYMSLYFHLKGQGLDEEAEESLKDLRDAGIDADALVRNASDAIRAGACVHDPDI</sequence>
<comment type="caution">
    <text evidence="1">The sequence shown here is derived from an EMBL/GenBank/DDBJ whole genome shotgun (WGS) entry which is preliminary data.</text>
</comment>
<dbReference type="OrthoDB" id="4435242at2759"/>
<evidence type="ECO:0000313" key="1">
    <source>
        <dbReference type="EMBL" id="KAJ5094593.1"/>
    </source>
</evidence>
<evidence type="ECO:0000313" key="2">
    <source>
        <dbReference type="Proteomes" id="UP001149165"/>
    </source>
</evidence>
<accession>A0A9W9F6M7</accession>